<protein>
    <submittedName>
        <fullName evidence="1">Uncharacterized protein</fullName>
    </submittedName>
</protein>
<name>K6ZLJ5_9ALTE</name>
<evidence type="ECO:0000313" key="1">
    <source>
        <dbReference type="EMBL" id="AGH44518.1"/>
    </source>
</evidence>
<dbReference type="HOGENOM" id="CLU_2261055_0_0_6"/>
<evidence type="ECO:0000313" key="2">
    <source>
        <dbReference type="Proteomes" id="UP000011864"/>
    </source>
</evidence>
<dbReference type="Proteomes" id="UP000011864">
    <property type="component" value="Chromosome"/>
</dbReference>
<reference evidence="1 2" key="1">
    <citation type="journal article" date="2013" name="Genome Announc.">
        <title>Complete Genome Sequence of Glaciecola psychrophila Strain 170T.</title>
        <authorList>
            <person name="Yin J."/>
            <person name="Chen J."/>
            <person name="Liu G."/>
            <person name="Yu Y."/>
            <person name="Song L."/>
            <person name="Wang X."/>
            <person name="Qu X."/>
        </authorList>
    </citation>
    <scope>NUCLEOTIDE SEQUENCE [LARGE SCALE GENOMIC DNA]</scope>
    <source>
        <strain evidence="1 2">170</strain>
    </source>
</reference>
<gene>
    <name evidence="1" type="ORF">C427_2409</name>
</gene>
<dbReference type="AlphaFoldDB" id="K6ZLJ5"/>
<accession>K6ZLJ5</accession>
<organism evidence="1 2">
    <name type="scientific">Paraglaciecola psychrophila 170</name>
    <dbReference type="NCBI Taxonomy" id="1129794"/>
    <lineage>
        <taxon>Bacteria</taxon>
        <taxon>Pseudomonadati</taxon>
        <taxon>Pseudomonadota</taxon>
        <taxon>Gammaproteobacteria</taxon>
        <taxon>Alteromonadales</taxon>
        <taxon>Alteromonadaceae</taxon>
        <taxon>Paraglaciecola</taxon>
    </lineage>
</organism>
<dbReference type="EMBL" id="CP003837">
    <property type="protein sequence ID" value="AGH44518.1"/>
    <property type="molecule type" value="Genomic_DNA"/>
</dbReference>
<dbReference type="KEGG" id="gps:C427_2409"/>
<sequence>MFQATQELGSGYASISTTSRICEMLKTQIWASSDLHLFSHLSDNAHEPEHISNVTEALNKLTSSYRRSIIIKYKTSLSKANPKKEDLDNYYTREGENYLLGLL</sequence>
<proteinExistence type="predicted"/>
<keyword evidence="2" id="KW-1185">Reference proteome</keyword>
<dbReference type="PATRIC" id="fig|1129794.4.peg.2389"/>
<dbReference type="STRING" id="1129794.C427_2409"/>